<dbReference type="GO" id="GO:0003700">
    <property type="term" value="F:DNA-binding transcription factor activity"/>
    <property type="evidence" value="ECO:0007669"/>
    <property type="project" value="InterPro"/>
</dbReference>
<dbReference type="Pfam" id="PF00392">
    <property type="entry name" value="GntR"/>
    <property type="match status" value="1"/>
</dbReference>
<dbReference type="InterPro" id="IPR008920">
    <property type="entry name" value="TF_FadR/GntR_C"/>
</dbReference>
<dbReference type="PANTHER" id="PTHR43537:SF39">
    <property type="entry name" value="HTH-TYPE TRANSCRIPTIONAL REGULATOR MCBR"/>
    <property type="match status" value="1"/>
</dbReference>
<protein>
    <submittedName>
        <fullName evidence="5">DNA-binding GntR family transcriptional regulator</fullName>
    </submittedName>
</protein>
<evidence type="ECO:0000259" key="4">
    <source>
        <dbReference type="PROSITE" id="PS50949"/>
    </source>
</evidence>
<keyword evidence="2 5" id="KW-0238">DNA-binding</keyword>
<dbReference type="Proteomes" id="UP001229244">
    <property type="component" value="Unassembled WGS sequence"/>
</dbReference>
<organism evidence="5 6">
    <name type="scientific">Amorphus orientalis</name>
    <dbReference type="NCBI Taxonomy" id="649198"/>
    <lineage>
        <taxon>Bacteria</taxon>
        <taxon>Pseudomonadati</taxon>
        <taxon>Pseudomonadota</taxon>
        <taxon>Alphaproteobacteria</taxon>
        <taxon>Hyphomicrobiales</taxon>
        <taxon>Amorphaceae</taxon>
        <taxon>Amorphus</taxon>
    </lineage>
</organism>
<dbReference type="PANTHER" id="PTHR43537">
    <property type="entry name" value="TRANSCRIPTIONAL REGULATOR, GNTR FAMILY"/>
    <property type="match status" value="1"/>
</dbReference>
<evidence type="ECO:0000256" key="2">
    <source>
        <dbReference type="ARBA" id="ARBA00023125"/>
    </source>
</evidence>
<dbReference type="EMBL" id="JAUSUL010000002">
    <property type="protein sequence ID" value="MDQ0315386.1"/>
    <property type="molecule type" value="Genomic_DNA"/>
</dbReference>
<dbReference type="RefSeq" id="WP_306885221.1">
    <property type="nucleotide sequence ID" value="NZ_JAUSUL010000002.1"/>
</dbReference>
<keyword evidence="6" id="KW-1185">Reference proteome</keyword>
<evidence type="ECO:0000313" key="5">
    <source>
        <dbReference type="EMBL" id="MDQ0315386.1"/>
    </source>
</evidence>
<dbReference type="GO" id="GO:0003677">
    <property type="term" value="F:DNA binding"/>
    <property type="evidence" value="ECO:0007669"/>
    <property type="project" value="UniProtKB-KW"/>
</dbReference>
<sequence length="253" mass="27072">MAHAPIASKEPVGTAPSVVPGGLSALAPVARQTVQDQVYGELRENLIHGMFDAGEVLKIRDLAERLSVSTMPVREALGRLVSEHAVEPMANRSVRVPLITRERLDDLARVRRLIEGELTALAVPLLSPADIDELKRLTDAYDALAGGLIRAAREVSRLNHAFHFTIYRAAGSPVLIPVVESLWMQSGPYVRAAAAVYDGSDGAGATNYHRRLIEAIDARDADAARAALSADIGRAFDLLRGRVGDAEGSAADD</sequence>
<dbReference type="SUPFAM" id="SSF48008">
    <property type="entry name" value="GntR ligand-binding domain-like"/>
    <property type="match status" value="1"/>
</dbReference>
<dbReference type="AlphaFoldDB" id="A0AAE4ARQ7"/>
<comment type="caution">
    <text evidence="5">The sequence shown here is derived from an EMBL/GenBank/DDBJ whole genome shotgun (WGS) entry which is preliminary data.</text>
</comment>
<name>A0AAE4ARQ7_9HYPH</name>
<keyword evidence="1" id="KW-0805">Transcription regulation</keyword>
<gene>
    <name evidence="5" type="ORF">J2S73_001843</name>
</gene>
<dbReference type="InterPro" id="IPR036390">
    <property type="entry name" value="WH_DNA-bd_sf"/>
</dbReference>
<evidence type="ECO:0000256" key="1">
    <source>
        <dbReference type="ARBA" id="ARBA00023015"/>
    </source>
</evidence>
<dbReference type="Gene3D" id="1.20.120.530">
    <property type="entry name" value="GntR ligand-binding domain-like"/>
    <property type="match status" value="1"/>
</dbReference>
<reference evidence="5" key="1">
    <citation type="submission" date="2023-07" db="EMBL/GenBank/DDBJ databases">
        <title>Genomic Encyclopedia of Type Strains, Phase IV (KMG-IV): sequencing the most valuable type-strain genomes for metagenomic binning, comparative biology and taxonomic classification.</title>
        <authorList>
            <person name="Goeker M."/>
        </authorList>
    </citation>
    <scope>NUCLEOTIDE SEQUENCE</scope>
    <source>
        <strain evidence="5">DSM 21202</strain>
    </source>
</reference>
<proteinExistence type="predicted"/>
<feature type="domain" description="HTH gntR-type" evidence="4">
    <location>
        <begin position="32"/>
        <end position="99"/>
    </location>
</feature>
<evidence type="ECO:0000313" key="6">
    <source>
        <dbReference type="Proteomes" id="UP001229244"/>
    </source>
</evidence>
<dbReference type="SMART" id="SM00895">
    <property type="entry name" value="FCD"/>
    <property type="match status" value="1"/>
</dbReference>
<accession>A0AAE4ARQ7</accession>
<dbReference type="InterPro" id="IPR000524">
    <property type="entry name" value="Tscrpt_reg_HTH_GntR"/>
</dbReference>
<dbReference type="InterPro" id="IPR011711">
    <property type="entry name" value="GntR_C"/>
</dbReference>
<keyword evidence="3" id="KW-0804">Transcription</keyword>
<dbReference type="SUPFAM" id="SSF46785">
    <property type="entry name" value="Winged helix' DNA-binding domain"/>
    <property type="match status" value="1"/>
</dbReference>
<dbReference type="Gene3D" id="1.10.10.10">
    <property type="entry name" value="Winged helix-like DNA-binding domain superfamily/Winged helix DNA-binding domain"/>
    <property type="match status" value="1"/>
</dbReference>
<dbReference type="InterPro" id="IPR036388">
    <property type="entry name" value="WH-like_DNA-bd_sf"/>
</dbReference>
<dbReference type="Pfam" id="PF07729">
    <property type="entry name" value="FCD"/>
    <property type="match status" value="1"/>
</dbReference>
<dbReference type="SMART" id="SM00345">
    <property type="entry name" value="HTH_GNTR"/>
    <property type="match status" value="1"/>
</dbReference>
<evidence type="ECO:0000256" key="3">
    <source>
        <dbReference type="ARBA" id="ARBA00023163"/>
    </source>
</evidence>
<dbReference type="PROSITE" id="PS50949">
    <property type="entry name" value="HTH_GNTR"/>
    <property type="match status" value="1"/>
</dbReference>